<dbReference type="GO" id="GO:0005789">
    <property type="term" value="C:endoplasmic reticulum membrane"/>
    <property type="evidence" value="ECO:0007669"/>
    <property type="project" value="UniProtKB-SubCell"/>
</dbReference>
<dbReference type="Proteomes" id="UP001153365">
    <property type="component" value="Unassembled WGS sequence"/>
</dbReference>
<evidence type="ECO:0000256" key="8">
    <source>
        <dbReference type="ARBA" id="ARBA00022989"/>
    </source>
</evidence>
<evidence type="ECO:0000256" key="5">
    <source>
        <dbReference type="ARBA" id="ARBA00022679"/>
    </source>
</evidence>
<dbReference type="GO" id="GO:0052917">
    <property type="term" value="F:dol-P-Man:Man(7)GlcNAc(2)-PP-Dol alpha-1,6-mannosyltransferase activity"/>
    <property type="evidence" value="ECO:0007669"/>
    <property type="project" value="UniProtKB-EC"/>
</dbReference>
<reference evidence="13" key="1">
    <citation type="submission" date="2022-06" db="EMBL/GenBank/DDBJ databases">
        <authorList>
            <consortium name="SYNGENTA / RWTH Aachen University"/>
        </authorList>
    </citation>
    <scope>NUCLEOTIDE SEQUENCE</scope>
</reference>
<keyword evidence="5" id="KW-0808">Transferase</keyword>
<feature type="transmembrane region" description="Helical" evidence="12">
    <location>
        <begin position="246"/>
        <end position="272"/>
    </location>
</feature>
<evidence type="ECO:0000256" key="9">
    <source>
        <dbReference type="ARBA" id="ARBA00023136"/>
    </source>
</evidence>
<accession>A0AAV0B6R1</accession>
<comment type="function">
    <text evidence="10">Mannosyltransferase that operates in the biosynthetic pathway of dolichol-linked oligosaccharides, the glycan precursors employed in protein asparagine (N)-glycosylation. The assembly of dolichol-linked oligosaccharides begins on the cytosolic side of the endoplasmic reticulum membrane and finishes in its lumen. The sequential addition of sugars to dolichol pyrophosphate produces dolichol-linked oligosaccharides containing fourteen sugars, including two GlcNAcs, nine mannoses and three glucoses. Once assembled, the oligosaccharide is transferred from the lipid to nascent proteins by oligosaccharyltransferases. In the lumen of the endoplasmic reticulum, adds the eighth mannose residue in an alpha-1,6 linkage onto Man(7)GlcNAc(2)-PP-dolichol to produce Man(8)GlcNAc(2)-PP-dolichol.</text>
</comment>
<feature type="transmembrane region" description="Helical" evidence="12">
    <location>
        <begin position="331"/>
        <end position="348"/>
    </location>
</feature>
<evidence type="ECO:0000256" key="6">
    <source>
        <dbReference type="ARBA" id="ARBA00022692"/>
    </source>
</evidence>
<feature type="transmembrane region" description="Helical" evidence="12">
    <location>
        <begin position="284"/>
        <end position="303"/>
    </location>
</feature>
<evidence type="ECO:0000256" key="7">
    <source>
        <dbReference type="ARBA" id="ARBA00022824"/>
    </source>
</evidence>
<feature type="transmembrane region" description="Helical" evidence="12">
    <location>
        <begin position="35"/>
        <end position="57"/>
    </location>
</feature>
<feature type="transmembrane region" description="Helical" evidence="12">
    <location>
        <begin position="101"/>
        <end position="120"/>
    </location>
</feature>
<keyword evidence="9 12" id="KW-0472">Membrane</keyword>
<comment type="catalytic activity">
    <reaction evidence="11">
        <text>an alpha-D-Man-(1-&gt;2)-alpha-D-Man-(1-&gt;2)-alpha-D-Man-(1-&gt;3)-[alpha-D-Man-(1-&gt;2)-alpha-D-Man-(1-&gt;3)-alpha-D-Man-(1-&gt;6)]-beta-D-Man-(1-&gt;4)-beta-D-GlcNAc-(1-&gt;4)-alpha-D-GlcNAc-diphospho-di-trans,poly-cis-dolichol + a di-trans,poly-cis-dolichyl beta-D-mannosyl phosphate = an alpha-D-Man-(1-&gt;2)-alpha-D-Man-(1-&gt;2)-alpha-D-Man-(1-&gt;3)-[alpha-D-Man-(1-&gt;2)-alpha-D-Man-(1-&gt;3)-[alpha-D-Man-(1-&gt;6)]-alpha-D-Man-(1-&gt;6)]-beta-D-Man-(1-&gt;4)-beta-D-GlcNAc-(1-&gt;4)-alpha-D-GlcNAc-diphospho-di-trans,poly-cis-dolichol + a di-trans,poly-cis-dolichyl phosphate + H(+)</text>
        <dbReference type="Rhea" id="RHEA:29535"/>
        <dbReference type="Rhea" id="RHEA-COMP:19498"/>
        <dbReference type="Rhea" id="RHEA-COMP:19501"/>
        <dbReference type="Rhea" id="RHEA-COMP:19518"/>
        <dbReference type="Rhea" id="RHEA-COMP:19519"/>
        <dbReference type="ChEBI" id="CHEBI:15378"/>
        <dbReference type="ChEBI" id="CHEBI:57683"/>
        <dbReference type="ChEBI" id="CHEBI:58211"/>
        <dbReference type="ChEBI" id="CHEBI:132517"/>
        <dbReference type="ChEBI" id="CHEBI:132519"/>
        <dbReference type="EC" id="2.4.1.260"/>
    </reaction>
    <physiologicalReaction direction="left-to-right" evidence="11">
        <dbReference type="Rhea" id="RHEA:29536"/>
    </physiologicalReaction>
</comment>
<feature type="transmembrane region" description="Helical" evidence="12">
    <location>
        <begin position="132"/>
        <end position="150"/>
    </location>
</feature>
<keyword evidence="4 12" id="KW-0328">Glycosyltransferase</keyword>
<dbReference type="PANTHER" id="PTHR22760:SF1">
    <property type="entry name" value="DOL-P-MAN:MAN(7)GLCNAC(2)-PP-DOL ALPHA-1,6-MANNOSYLTRANSFERASE"/>
    <property type="match status" value="1"/>
</dbReference>
<name>A0AAV0B6R1_PHAPC</name>
<evidence type="ECO:0000256" key="2">
    <source>
        <dbReference type="ARBA" id="ARBA00004922"/>
    </source>
</evidence>
<evidence type="ECO:0000256" key="4">
    <source>
        <dbReference type="ARBA" id="ARBA00022676"/>
    </source>
</evidence>
<organism evidence="13 14">
    <name type="scientific">Phakopsora pachyrhizi</name>
    <name type="common">Asian soybean rust disease fungus</name>
    <dbReference type="NCBI Taxonomy" id="170000"/>
    <lineage>
        <taxon>Eukaryota</taxon>
        <taxon>Fungi</taxon>
        <taxon>Dikarya</taxon>
        <taxon>Basidiomycota</taxon>
        <taxon>Pucciniomycotina</taxon>
        <taxon>Pucciniomycetes</taxon>
        <taxon>Pucciniales</taxon>
        <taxon>Phakopsoraceae</taxon>
        <taxon>Phakopsora</taxon>
    </lineage>
</organism>
<evidence type="ECO:0000313" key="13">
    <source>
        <dbReference type="EMBL" id="CAH7678723.1"/>
    </source>
</evidence>
<comment type="pathway">
    <text evidence="2">Protein modification; protein glycosylation.</text>
</comment>
<keyword evidence="8 12" id="KW-1133">Transmembrane helix</keyword>
<dbReference type="EC" id="2.4.1.-" evidence="12"/>
<dbReference type="EMBL" id="CALTRL010003230">
    <property type="protein sequence ID" value="CAH7678723.1"/>
    <property type="molecule type" value="Genomic_DNA"/>
</dbReference>
<keyword evidence="7 12" id="KW-0256">Endoplasmic reticulum</keyword>
<comment type="caution">
    <text evidence="13">The sequence shown here is derived from an EMBL/GenBank/DDBJ whole genome shotgun (WGS) entry which is preliminary data.</text>
</comment>
<dbReference type="Pfam" id="PF03901">
    <property type="entry name" value="Glyco_transf_22"/>
    <property type="match status" value="1"/>
</dbReference>
<evidence type="ECO:0000256" key="3">
    <source>
        <dbReference type="ARBA" id="ARBA00007063"/>
    </source>
</evidence>
<evidence type="ECO:0000313" key="14">
    <source>
        <dbReference type="Proteomes" id="UP001153365"/>
    </source>
</evidence>
<dbReference type="AlphaFoldDB" id="A0AAV0B6R1"/>
<gene>
    <name evidence="13" type="ORF">PPACK8108_LOCUS13182</name>
</gene>
<feature type="transmembrane region" description="Helical" evidence="12">
    <location>
        <begin position="416"/>
        <end position="438"/>
    </location>
</feature>
<comment type="similarity">
    <text evidence="3 12">Belongs to the glycosyltransferase 22 family.</text>
</comment>
<feature type="transmembrane region" description="Helical" evidence="12">
    <location>
        <begin position="360"/>
        <end position="378"/>
    </location>
</feature>
<proteinExistence type="inferred from homology"/>
<evidence type="ECO:0000256" key="12">
    <source>
        <dbReference type="RuleBase" id="RU363075"/>
    </source>
</evidence>
<evidence type="ECO:0000256" key="11">
    <source>
        <dbReference type="ARBA" id="ARBA00048899"/>
    </source>
</evidence>
<feature type="transmembrane region" description="Helical" evidence="12">
    <location>
        <begin position="384"/>
        <end position="404"/>
    </location>
</feature>
<dbReference type="PANTHER" id="PTHR22760">
    <property type="entry name" value="GLYCOSYLTRANSFERASE"/>
    <property type="match status" value="1"/>
</dbReference>
<comment type="subcellular location">
    <subcellularLocation>
        <location evidence="1 12">Endoplasmic reticulum membrane</location>
        <topology evidence="1 12">Multi-pass membrane protein</topology>
    </subcellularLocation>
</comment>
<dbReference type="GO" id="GO:0006487">
    <property type="term" value="P:protein N-linked glycosylation"/>
    <property type="evidence" value="ECO:0007669"/>
    <property type="project" value="TreeGrafter"/>
</dbReference>
<sequence length="635" mass="72393">MAWSEALVKDVKRAYERSESESERSFFIKFSQKDISFMIFIILTFLIISISIIQLSLCPFTKVEESFNLHAIHDFLHLSSIKALPFQGDHVTFTGPIPRTFVGSLTLATLSSPIIHALRLVGLLDSKLAESIVCRALLGSFNCLSIIYFGLCCRLNFGDRQAALMILICCSQFHLTFYSTRTLPNMFAFSLVQVGLGQFLLSLSPRRPLTSNSPITKTSAVKQSNQSSKSNRIISFRRNSLNAFSILTFTTVVFRLELIGLVGGLTLVGLFLRRFTVWQVIGRGFLSAFGALELTVPIDSYFWQKLTWPEGSSVFFNVVQGNSKQWGVMPWHFYFTSSLPKLLGLHYLFGTIGFFLNRRVFYLGLISIGFLTMMSLLGHKEARFIIYIVPIWNLGSAIFINRIIKLKVFKSSLLKFMIFLIVFGTTIFQTVFTTFLSINNYVGGRAMVELHSIDRLKPLELKVHLDNLVCQTGASRFLQLKDSDSTDLYENSRPTWTYDKLSKNLTQFDIIVSERRQRKVDNPSTIEQQRTITDGEEEVLIPEGFRVLKTVPSFKRIKVGRIIGLVLNNKILMVFRNILLTIKVRIVERIAEGLIKKYGDGQNVELDEDGESFIENFVEFDNKRVKIYVNNRLNI</sequence>
<keyword evidence="14" id="KW-1185">Reference proteome</keyword>
<evidence type="ECO:0000256" key="1">
    <source>
        <dbReference type="ARBA" id="ARBA00004477"/>
    </source>
</evidence>
<dbReference type="InterPro" id="IPR005599">
    <property type="entry name" value="GPI_mannosylTrfase"/>
</dbReference>
<evidence type="ECO:0000256" key="10">
    <source>
        <dbReference type="ARBA" id="ARBA00044721"/>
    </source>
</evidence>
<protein>
    <recommendedName>
        <fullName evidence="12">Mannosyltransferase</fullName>
        <ecNumber evidence="12">2.4.1.-</ecNumber>
    </recommendedName>
</protein>
<keyword evidence="6 12" id="KW-0812">Transmembrane</keyword>